<evidence type="ECO:0000256" key="4">
    <source>
        <dbReference type="ARBA" id="ARBA00023136"/>
    </source>
</evidence>
<evidence type="ECO:0000256" key="5">
    <source>
        <dbReference type="SAM" id="Phobius"/>
    </source>
</evidence>
<dbReference type="EMBL" id="CAEZWK010000009">
    <property type="protein sequence ID" value="CAB4651003.1"/>
    <property type="molecule type" value="Genomic_DNA"/>
</dbReference>
<keyword evidence="2 5" id="KW-0812">Transmembrane</keyword>
<evidence type="ECO:0000313" key="8">
    <source>
        <dbReference type="EMBL" id="CAB4655268.1"/>
    </source>
</evidence>
<dbReference type="InterPro" id="IPR037185">
    <property type="entry name" value="EmrE-like"/>
</dbReference>
<proteinExistence type="predicted"/>
<evidence type="ECO:0000256" key="1">
    <source>
        <dbReference type="ARBA" id="ARBA00004141"/>
    </source>
</evidence>
<evidence type="ECO:0000256" key="2">
    <source>
        <dbReference type="ARBA" id="ARBA00022692"/>
    </source>
</evidence>
<dbReference type="EMBL" id="CAEZWF010000024">
    <property type="protein sequence ID" value="CAB4655268.1"/>
    <property type="molecule type" value="Genomic_DNA"/>
</dbReference>
<name>A0A6J6IQS3_9ZZZZ</name>
<dbReference type="PANTHER" id="PTHR32322">
    <property type="entry name" value="INNER MEMBRANE TRANSPORTER"/>
    <property type="match status" value="1"/>
</dbReference>
<feature type="transmembrane region" description="Helical" evidence="5">
    <location>
        <begin position="243"/>
        <end position="264"/>
    </location>
</feature>
<feature type="transmembrane region" description="Helical" evidence="5">
    <location>
        <begin position="72"/>
        <end position="94"/>
    </location>
</feature>
<gene>
    <name evidence="6" type="ORF">UFOPK2046_00131</name>
    <name evidence="8" type="ORF">UFOPK2228_00846</name>
    <name evidence="7" type="ORF">UFOPK2245_00563</name>
</gene>
<reference evidence="6" key="1">
    <citation type="submission" date="2020-05" db="EMBL/GenBank/DDBJ databases">
        <authorList>
            <person name="Chiriac C."/>
            <person name="Salcher M."/>
            <person name="Ghai R."/>
            <person name="Kavagutti S V."/>
        </authorList>
    </citation>
    <scope>NUCLEOTIDE SEQUENCE</scope>
</reference>
<feature type="transmembrane region" description="Helical" evidence="5">
    <location>
        <begin position="153"/>
        <end position="174"/>
    </location>
</feature>
<dbReference type="AlphaFoldDB" id="A0A6J6IQS3"/>
<evidence type="ECO:0000256" key="3">
    <source>
        <dbReference type="ARBA" id="ARBA00022989"/>
    </source>
</evidence>
<keyword evidence="3 5" id="KW-1133">Transmembrane helix</keyword>
<organism evidence="6">
    <name type="scientific">freshwater metagenome</name>
    <dbReference type="NCBI Taxonomy" id="449393"/>
    <lineage>
        <taxon>unclassified sequences</taxon>
        <taxon>metagenomes</taxon>
        <taxon>ecological metagenomes</taxon>
    </lineage>
</organism>
<feature type="transmembrane region" description="Helical" evidence="5">
    <location>
        <begin position="181"/>
        <end position="204"/>
    </location>
</feature>
<keyword evidence="4 5" id="KW-0472">Membrane</keyword>
<dbReference type="EMBL" id="CAEZVP010000010">
    <property type="protein sequence ID" value="CAB4626708.1"/>
    <property type="molecule type" value="Genomic_DNA"/>
</dbReference>
<feature type="transmembrane region" description="Helical" evidence="5">
    <location>
        <begin position="270"/>
        <end position="287"/>
    </location>
</feature>
<accession>A0A6J6IQS3</accession>
<feature type="transmembrane region" description="Helical" evidence="5">
    <location>
        <begin position="100"/>
        <end position="120"/>
    </location>
</feature>
<dbReference type="GO" id="GO:0016020">
    <property type="term" value="C:membrane"/>
    <property type="evidence" value="ECO:0007669"/>
    <property type="project" value="UniProtKB-SubCell"/>
</dbReference>
<feature type="transmembrane region" description="Helical" evidence="5">
    <location>
        <begin position="129"/>
        <end position="147"/>
    </location>
</feature>
<evidence type="ECO:0000313" key="6">
    <source>
        <dbReference type="EMBL" id="CAB4626708.1"/>
    </source>
</evidence>
<protein>
    <submittedName>
        <fullName evidence="6">Unannotated protein</fullName>
    </submittedName>
</protein>
<comment type="subcellular location">
    <subcellularLocation>
        <location evidence="1">Membrane</location>
        <topology evidence="1">Multi-pass membrane protein</topology>
    </subcellularLocation>
</comment>
<evidence type="ECO:0000313" key="7">
    <source>
        <dbReference type="EMBL" id="CAB4651003.1"/>
    </source>
</evidence>
<feature type="transmembrane region" description="Helical" evidence="5">
    <location>
        <begin position="9"/>
        <end position="28"/>
    </location>
</feature>
<dbReference type="InterPro" id="IPR050638">
    <property type="entry name" value="AA-Vitamin_Transporters"/>
</dbReference>
<feature type="transmembrane region" description="Helical" evidence="5">
    <location>
        <begin position="40"/>
        <end position="60"/>
    </location>
</feature>
<dbReference type="PANTHER" id="PTHR32322:SF2">
    <property type="entry name" value="EAMA DOMAIN-CONTAINING PROTEIN"/>
    <property type="match status" value="1"/>
</dbReference>
<dbReference type="SUPFAM" id="SSF103481">
    <property type="entry name" value="Multidrug resistance efflux transporter EmrE"/>
    <property type="match status" value="2"/>
</dbReference>
<feature type="transmembrane region" description="Helical" evidence="5">
    <location>
        <begin position="219"/>
        <end position="236"/>
    </location>
</feature>
<sequence>MQPQHDRRTTYLGIAVLWFVGGSIYPFLSNVAGRVDPLNIILIRSLGAASILFVAVLIIDPSSFKKIKFDRTFIPIIVASMMFSPICSGALAWSSERIPGALSALMYSTLPAMATLYLILQKKSPSKKSILGVAIASVAVVFLVGAPQGPVQIAGVLAALLSVFAWFVATEIWIKYETGYPLILAIFLQVAFGTLGTVVLYFFLDPPAITYDQIFDPSMLFLIFTLASQYWAYLGISRRVSPAVLTSFAFINPVVAGIIGYFVFDQQVSVIQVLAGFLLLSGVFLVVREEL</sequence>